<sequence length="91" mass="10710">MINDVVPEGKGVDETKMALGRRFLLMRVDQLLNFLGLKLLPKYELKQLKMNGNTNPEACFMEWDYVRDCPTGWDVKPPEYYQDMIIRAYYA</sequence>
<dbReference type="AlphaFoldDB" id="A0A485KE58"/>
<evidence type="ECO:0000313" key="3">
    <source>
        <dbReference type="Proteomes" id="UP000332933"/>
    </source>
</evidence>
<evidence type="ECO:0000313" key="1">
    <source>
        <dbReference type="EMBL" id="KAF0714685.1"/>
    </source>
</evidence>
<keyword evidence="3" id="KW-1185">Reference proteome</keyword>
<gene>
    <name evidence="2" type="primary">Aste57867_3749</name>
    <name evidence="1" type="ORF">As57867_003738</name>
    <name evidence="2" type="ORF">ASTE57867_3749</name>
</gene>
<reference evidence="2 3" key="1">
    <citation type="submission" date="2019-03" db="EMBL/GenBank/DDBJ databases">
        <authorList>
            <person name="Gaulin E."/>
            <person name="Dumas B."/>
        </authorList>
    </citation>
    <scope>NUCLEOTIDE SEQUENCE [LARGE SCALE GENOMIC DNA]</scope>
    <source>
        <strain evidence="2">CBS 568.67</strain>
    </source>
</reference>
<evidence type="ECO:0000313" key="2">
    <source>
        <dbReference type="EMBL" id="VFT80901.1"/>
    </source>
</evidence>
<reference evidence="1" key="2">
    <citation type="submission" date="2019-06" db="EMBL/GenBank/DDBJ databases">
        <title>Genomics analysis of Aphanomyces spp. identifies a new class of oomycete effector associated with host adaptation.</title>
        <authorList>
            <person name="Gaulin E."/>
        </authorList>
    </citation>
    <scope>NUCLEOTIDE SEQUENCE</scope>
    <source>
        <strain evidence="1">CBS 578.67</strain>
    </source>
</reference>
<dbReference type="Proteomes" id="UP000332933">
    <property type="component" value="Unassembled WGS sequence"/>
</dbReference>
<accession>A0A485KE58</accession>
<dbReference type="EMBL" id="CAADRA010000730">
    <property type="protein sequence ID" value="VFT80901.1"/>
    <property type="molecule type" value="Genomic_DNA"/>
</dbReference>
<protein>
    <submittedName>
        <fullName evidence="2">Aste57867_3749 protein</fullName>
    </submittedName>
</protein>
<organism evidence="2 3">
    <name type="scientific">Aphanomyces stellatus</name>
    <dbReference type="NCBI Taxonomy" id="120398"/>
    <lineage>
        <taxon>Eukaryota</taxon>
        <taxon>Sar</taxon>
        <taxon>Stramenopiles</taxon>
        <taxon>Oomycota</taxon>
        <taxon>Saprolegniomycetes</taxon>
        <taxon>Saprolegniales</taxon>
        <taxon>Verrucalvaceae</taxon>
        <taxon>Aphanomyces</taxon>
    </lineage>
</organism>
<name>A0A485KE58_9STRA</name>
<proteinExistence type="predicted"/>
<dbReference type="EMBL" id="VJMH01000730">
    <property type="protein sequence ID" value="KAF0714685.1"/>
    <property type="molecule type" value="Genomic_DNA"/>
</dbReference>
<dbReference type="OrthoDB" id="159597at2759"/>